<evidence type="ECO:0000313" key="1">
    <source>
        <dbReference type="EMBL" id="VDP67704.1"/>
    </source>
</evidence>
<dbReference type="AlphaFoldDB" id="A0A183A7E8"/>
<gene>
    <name evidence="1" type="ORF">ECPE_LOCUS2883</name>
</gene>
<evidence type="ECO:0000313" key="3">
    <source>
        <dbReference type="WBParaSite" id="ECPE_0000288601-mRNA-1"/>
    </source>
</evidence>
<dbReference type="Proteomes" id="UP000272942">
    <property type="component" value="Unassembled WGS sequence"/>
</dbReference>
<accession>A0A183A7E8</accession>
<proteinExistence type="predicted"/>
<keyword evidence="2" id="KW-1185">Reference proteome</keyword>
<protein>
    <submittedName>
        <fullName evidence="3">Ig-like domain-containing protein</fullName>
    </submittedName>
</protein>
<evidence type="ECO:0000313" key="2">
    <source>
        <dbReference type="Proteomes" id="UP000272942"/>
    </source>
</evidence>
<reference evidence="1 2" key="2">
    <citation type="submission" date="2018-11" db="EMBL/GenBank/DDBJ databases">
        <authorList>
            <consortium name="Pathogen Informatics"/>
        </authorList>
    </citation>
    <scope>NUCLEOTIDE SEQUENCE [LARGE SCALE GENOMIC DNA]</scope>
    <source>
        <strain evidence="1 2">Egypt</strain>
    </source>
</reference>
<dbReference type="WBParaSite" id="ECPE_0000288601-mRNA-1">
    <property type="protein sequence ID" value="ECPE_0000288601-mRNA-1"/>
    <property type="gene ID" value="ECPE_0000288601"/>
</dbReference>
<dbReference type="EMBL" id="UZAN01039925">
    <property type="protein sequence ID" value="VDP67704.1"/>
    <property type="molecule type" value="Genomic_DNA"/>
</dbReference>
<reference evidence="3" key="1">
    <citation type="submission" date="2016-06" db="UniProtKB">
        <authorList>
            <consortium name="WormBaseParasite"/>
        </authorList>
    </citation>
    <scope>IDENTIFICATION</scope>
</reference>
<organism evidence="3">
    <name type="scientific">Echinostoma caproni</name>
    <dbReference type="NCBI Taxonomy" id="27848"/>
    <lineage>
        <taxon>Eukaryota</taxon>
        <taxon>Metazoa</taxon>
        <taxon>Spiralia</taxon>
        <taxon>Lophotrochozoa</taxon>
        <taxon>Platyhelminthes</taxon>
        <taxon>Trematoda</taxon>
        <taxon>Digenea</taxon>
        <taxon>Plagiorchiida</taxon>
        <taxon>Echinostomata</taxon>
        <taxon>Echinostomatoidea</taxon>
        <taxon>Echinostomatidae</taxon>
        <taxon>Echinostoma</taxon>
    </lineage>
</organism>
<dbReference type="OrthoDB" id="5947018at2759"/>
<name>A0A183A7E8_9TREM</name>
<sequence>MHYRPRRVSDIPQWDSCQFGSNYKGIWELFDLHVLTDGRRISTGDAAKNLVQIVGKHIRFSSTDAPPAGLNVTLQCVHEISETIRDWFIVRTVNQLNGCRPRDLCLELYQSEVRSNFVEKNTNTLQFRLSQSQKQGTQVKSLCDFRSIAYPSRAIQTKILIKQAEDPGPADILKRVLYNHVTEQ</sequence>